<dbReference type="Pfam" id="PF11899">
    <property type="entry name" value="DUF3419"/>
    <property type="match status" value="1"/>
</dbReference>
<dbReference type="EMBL" id="JAKWFO010000002">
    <property type="protein sequence ID" value="KAI9639017.1"/>
    <property type="molecule type" value="Genomic_DNA"/>
</dbReference>
<evidence type="ECO:0000259" key="2">
    <source>
        <dbReference type="Pfam" id="PF13649"/>
    </source>
</evidence>
<evidence type="ECO:0000313" key="3">
    <source>
        <dbReference type="EMBL" id="KAI9639017.1"/>
    </source>
</evidence>
<organism evidence="3 4">
    <name type="scientific">Dioszegia hungarica</name>
    <dbReference type="NCBI Taxonomy" id="4972"/>
    <lineage>
        <taxon>Eukaryota</taxon>
        <taxon>Fungi</taxon>
        <taxon>Dikarya</taxon>
        <taxon>Basidiomycota</taxon>
        <taxon>Agaricomycotina</taxon>
        <taxon>Tremellomycetes</taxon>
        <taxon>Tremellales</taxon>
        <taxon>Bulleribasidiaceae</taxon>
        <taxon>Dioszegia</taxon>
    </lineage>
</organism>
<reference evidence="3" key="1">
    <citation type="journal article" date="2022" name="G3 (Bethesda)">
        <title>High quality genome of the basidiomycete yeast Dioszegia hungarica PDD-24b-2 isolated from cloud water.</title>
        <authorList>
            <person name="Jarrige D."/>
            <person name="Haridas S."/>
            <person name="Bleykasten-Grosshans C."/>
            <person name="Joly M."/>
            <person name="Nadalig T."/>
            <person name="Sancelme M."/>
            <person name="Vuilleumier S."/>
            <person name="Grigoriev I.V."/>
            <person name="Amato P."/>
            <person name="Bringel F."/>
        </authorList>
    </citation>
    <scope>NUCLEOTIDE SEQUENCE</scope>
    <source>
        <strain evidence="3">PDD-24b-2</strain>
    </source>
</reference>
<sequence>MSSKSAKWLSASLPVQLVLLASATTILAGLGPIKTILHPLLPTWSPSHLSTLLLSLSLTLFALFLLSSSILRTPLRFVWNCFFKPFFHSTPSEQRDRLDTFYSGQADVYDSTRAHLLKGRETMLQLLAAHLKAQPGPSLVGGMARPKIWVDIGGGTGWNIEKMDEYLPISYFDKVYLIDLCEPLLDVARARFAAKGWKNVHVLCQDASRFVLPEWESGELDPRGSLTAITLSYSLSMIPPFYQLLDRCDQVLDPQRGLLGVVDFYTSRDLGVKERAIGTASKRVSWLSKWFWECWFELDNVHLHGSRRDYLEYKMGTIKLYNGRNNFLSSYFVQIPYYIFLGCSRDRDASAAAKAFEVDAGNKLGKGQGGLLTPSSPFTTSPWADAGARMAAVPEEFSLGPSAAEEKGWTQSIRDVGAPLSPFHYQLRKGWRVPYLEEKIHEQFRTHIYGWTWEDPDVDVKKLGINKNDHVLAITSAGDNVLHYALAAQCERIHAVDMNPCQGHILELKLAAIQTLEYNDFWMMFGEGRHPDFERLLTTKLSPFLSSHAYAYWKTHANQFSRNFYYRGYSGWALRLAHAAFFVAGVRGDVKRMCQASSVAEQQRIWEKKLRPIFLNKIMVKGFLGNSFFNWHALGVPKNQMNCFLNDGTVEDFITATLDPLPSMARLKDDNYFFFLCLNGRYSRASCPAYLKPEGFRVLQNAKVNGAFKLHTDTILNVLRGLPDESLTKVIVMDSMDWFDPIPASQPLPSPTSTPLDALSPTPEESLVHLQSELDYEILEIRRVLRVGGHAVWRSAAKRPWYIQRYQLAGFKVEPIDIRENGAGICKVNMYASFWRAEKLV</sequence>
<dbReference type="Gene3D" id="3.40.50.150">
    <property type="entry name" value="Vaccinia Virus protein VP39"/>
    <property type="match status" value="1"/>
</dbReference>
<dbReference type="SUPFAM" id="SSF53335">
    <property type="entry name" value="S-adenosyl-L-methionine-dependent methyltransferases"/>
    <property type="match status" value="1"/>
</dbReference>
<keyword evidence="1" id="KW-0812">Transmembrane</keyword>
<dbReference type="PANTHER" id="PTHR47473">
    <property type="entry name" value="BTA1P"/>
    <property type="match status" value="1"/>
</dbReference>
<dbReference type="InterPro" id="IPR041698">
    <property type="entry name" value="Methyltransf_25"/>
</dbReference>
<protein>
    <recommendedName>
        <fullName evidence="2">Methyltransferase domain-containing protein</fullName>
    </recommendedName>
</protein>
<gene>
    <name evidence="3" type="ORF">MKK02DRAFT_35863</name>
</gene>
<accession>A0AA38HDE6</accession>
<dbReference type="InterPro" id="IPR021829">
    <property type="entry name" value="DUF3419"/>
</dbReference>
<dbReference type="PANTHER" id="PTHR47473:SF1">
    <property type="entry name" value="METHYLTRANSFERASE DOMAIN-CONTAINING PROTEIN"/>
    <property type="match status" value="1"/>
</dbReference>
<comment type="caution">
    <text evidence="3">The sequence shown here is derived from an EMBL/GenBank/DDBJ whole genome shotgun (WGS) entry which is preliminary data.</text>
</comment>
<dbReference type="InterPro" id="IPR029063">
    <property type="entry name" value="SAM-dependent_MTases_sf"/>
</dbReference>
<evidence type="ECO:0000256" key="1">
    <source>
        <dbReference type="SAM" id="Phobius"/>
    </source>
</evidence>
<name>A0AA38HDE6_9TREE</name>
<feature type="transmembrane region" description="Helical" evidence="1">
    <location>
        <begin position="52"/>
        <end position="71"/>
    </location>
</feature>
<dbReference type="Pfam" id="PF13649">
    <property type="entry name" value="Methyltransf_25"/>
    <property type="match status" value="1"/>
</dbReference>
<keyword evidence="1" id="KW-0472">Membrane</keyword>
<proteinExistence type="predicted"/>
<dbReference type="RefSeq" id="XP_052948794.1">
    <property type="nucleotide sequence ID" value="XM_053089283.1"/>
</dbReference>
<dbReference type="CDD" id="cd02440">
    <property type="entry name" value="AdoMet_MTases"/>
    <property type="match status" value="1"/>
</dbReference>
<keyword evidence="1" id="KW-1133">Transmembrane helix</keyword>
<evidence type="ECO:0000313" key="4">
    <source>
        <dbReference type="Proteomes" id="UP001164286"/>
    </source>
</evidence>
<dbReference type="Proteomes" id="UP001164286">
    <property type="component" value="Unassembled WGS sequence"/>
</dbReference>
<feature type="domain" description="Methyltransferase" evidence="2">
    <location>
        <begin position="150"/>
        <end position="254"/>
    </location>
</feature>
<dbReference type="AlphaFoldDB" id="A0AA38HDE6"/>
<keyword evidence="4" id="KW-1185">Reference proteome</keyword>
<dbReference type="GeneID" id="77728488"/>